<dbReference type="Proteomes" id="UP000033188">
    <property type="component" value="Chromosome 2"/>
</dbReference>
<gene>
    <name evidence="2" type="ORF">BBBOND_0202940</name>
</gene>
<dbReference type="EMBL" id="LK391708">
    <property type="protein sequence ID" value="CDR95137.1"/>
    <property type="molecule type" value="Genomic_DNA"/>
</dbReference>
<evidence type="ECO:0000313" key="3">
    <source>
        <dbReference type="Proteomes" id="UP000033188"/>
    </source>
</evidence>
<dbReference type="GeneID" id="24563678"/>
<dbReference type="AlphaFoldDB" id="A0A061D516"/>
<keyword evidence="3" id="KW-1185">Reference proteome</keyword>
<evidence type="ECO:0000313" key="2">
    <source>
        <dbReference type="EMBL" id="CDR95137.1"/>
    </source>
</evidence>
<reference evidence="3" key="1">
    <citation type="submission" date="2014-06" db="EMBL/GenBank/DDBJ databases">
        <authorList>
            <person name="Aslett M."/>
            <person name="De Silva N."/>
        </authorList>
    </citation>
    <scope>NUCLEOTIDE SEQUENCE [LARGE SCALE GENOMIC DNA]</scope>
    <source>
        <strain evidence="3">Bond</strain>
    </source>
</reference>
<protein>
    <submittedName>
        <fullName evidence="2">Uncharacterized protein</fullName>
    </submittedName>
</protein>
<dbReference type="KEGG" id="bbig:BBBOND_0202940"/>
<dbReference type="RefSeq" id="XP_012767323.1">
    <property type="nucleotide sequence ID" value="XM_012911869.1"/>
</dbReference>
<organism evidence="2 3">
    <name type="scientific">Babesia bigemina</name>
    <dbReference type="NCBI Taxonomy" id="5866"/>
    <lineage>
        <taxon>Eukaryota</taxon>
        <taxon>Sar</taxon>
        <taxon>Alveolata</taxon>
        <taxon>Apicomplexa</taxon>
        <taxon>Aconoidasida</taxon>
        <taxon>Piroplasmida</taxon>
        <taxon>Babesiidae</taxon>
        <taxon>Babesia</taxon>
    </lineage>
</organism>
<feature type="region of interest" description="Disordered" evidence="1">
    <location>
        <begin position="1"/>
        <end position="22"/>
    </location>
</feature>
<sequence>MVTHRHSNGGVWRRDSPGPTSLPLNCKVTKCYQNYRCTSLSTLGTSIIMHVRNMINYTISSFTEVPGRIHTTRDIYNH</sequence>
<name>A0A061D516_BABBI</name>
<dbReference type="VEuPathDB" id="PiroplasmaDB:BBBOND_0202940"/>
<proteinExistence type="predicted"/>
<accession>A0A061D516</accession>
<evidence type="ECO:0000256" key="1">
    <source>
        <dbReference type="SAM" id="MobiDB-lite"/>
    </source>
</evidence>